<dbReference type="GeneTree" id="ENSGT00910000146751"/>
<dbReference type="Proteomes" id="UP000472240">
    <property type="component" value="Chromosome 2"/>
</dbReference>
<reference evidence="1" key="4">
    <citation type="submission" date="2025-08" db="UniProtKB">
        <authorList>
            <consortium name="Ensembl"/>
        </authorList>
    </citation>
    <scope>IDENTIFICATION</scope>
</reference>
<dbReference type="Ensembl" id="ENSRFET00010002755.1">
    <property type="protein sequence ID" value="ENSRFEP00010002507.1"/>
    <property type="gene ID" value="ENSRFEG00010001806.1"/>
</dbReference>
<reference evidence="1" key="5">
    <citation type="submission" date="2025-09" db="UniProtKB">
        <authorList>
            <consortium name="Ensembl"/>
        </authorList>
    </citation>
    <scope>IDENTIFICATION</scope>
</reference>
<reference evidence="2" key="3">
    <citation type="submission" date="2018-12" db="EMBL/GenBank/DDBJ databases">
        <title>G10K-VGP greater horseshoe bat female genome, primary haplotype.</title>
        <authorList>
            <person name="Teeling E."/>
            <person name="Myers G."/>
            <person name="Vernes S."/>
            <person name="Pippel M."/>
            <person name="Winkler S."/>
            <person name="Fedrigo O."/>
            <person name="Rhie A."/>
            <person name="Koren S."/>
            <person name="Phillippy A."/>
            <person name="Lewin H."/>
            <person name="Damas J."/>
            <person name="Howe K."/>
            <person name="Mountcastle J."/>
            <person name="Jarvis E.D."/>
        </authorList>
    </citation>
    <scope>NUCLEOTIDE SEQUENCE [LARGE SCALE GENOMIC DNA]</scope>
</reference>
<dbReference type="OMA" id="SVWGCAV"/>
<keyword evidence="2" id="KW-1185">Reference proteome</keyword>
<accession>A0A671DNS8</accession>
<dbReference type="AlphaFoldDB" id="A0A671DNS8"/>
<protein>
    <submittedName>
        <fullName evidence="1">Uncharacterized protein</fullName>
    </submittedName>
</protein>
<reference evidence="1 2" key="2">
    <citation type="journal article" date="2018" name="Annu Rev Anim Biosci">
        <title>Bat Biology, Genomes, and the Bat1K Project: To Generate Chromosome-Level Genomes for All Living Bat Species.</title>
        <authorList>
            <person name="Teeling E.C."/>
            <person name="Vernes S.C."/>
            <person name="Davalos L.M."/>
            <person name="Ray D.A."/>
            <person name="Gilbert M.T.P."/>
            <person name="Myers E."/>
        </authorList>
    </citation>
    <scope>NUCLEOTIDE SEQUENCE</scope>
</reference>
<organism evidence="1 2">
    <name type="scientific">Rhinolophus ferrumequinum</name>
    <name type="common">Greater horseshoe bat</name>
    <dbReference type="NCBI Taxonomy" id="59479"/>
    <lineage>
        <taxon>Eukaryota</taxon>
        <taxon>Metazoa</taxon>
        <taxon>Chordata</taxon>
        <taxon>Craniata</taxon>
        <taxon>Vertebrata</taxon>
        <taxon>Euteleostomi</taxon>
        <taxon>Mammalia</taxon>
        <taxon>Eutheria</taxon>
        <taxon>Laurasiatheria</taxon>
        <taxon>Chiroptera</taxon>
        <taxon>Yinpterochiroptera</taxon>
        <taxon>Rhinolophoidea</taxon>
        <taxon>Rhinolophidae</taxon>
        <taxon>Rhinolophinae</taxon>
        <taxon>Rhinolophus</taxon>
    </lineage>
</organism>
<dbReference type="InParanoid" id="A0A671DNS8"/>
<reference evidence="1 2" key="1">
    <citation type="journal article" date="2015" name="Annu Rev Anim Biosci">
        <title>The Genome 10K Project: a way forward.</title>
        <authorList>
            <person name="Koepfli K.P."/>
            <person name="Paten B."/>
            <person name="O'Brien S.J."/>
            <person name="Koepfli K.P."/>
            <person name="Paten B."/>
            <person name="Antunes A."/>
            <person name="Belov K."/>
            <person name="Bustamante C."/>
            <person name="Castoe T.A."/>
            <person name="Clawson H."/>
            <person name="Crawford A.J."/>
            <person name="Diekhans M."/>
            <person name="Distel D."/>
            <person name="Durbin R."/>
            <person name="Earl D."/>
            <person name="Fujita M.K."/>
            <person name="Gamble T."/>
            <person name="Georges A."/>
            <person name="Gemmell N."/>
            <person name="Gilbert M.T."/>
            <person name="Graves J.M."/>
            <person name="Green R.E."/>
            <person name="Hickey G."/>
            <person name="Jarvis E.D."/>
            <person name="Johnson W."/>
            <person name="Komissarov A."/>
            <person name="Korf I."/>
            <person name="Kuhn R."/>
            <person name="Larkin D.M."/>
            <person name="Lewin H."/>
            <person name="Lopez J.V."/>
            <person name="Ma J."/>
            <person name="Marques-Bonet T."/>
            <person name="Miller W."/>
            <person name="Murphy R."/>
            <person name="Pevzner P."/>
            <person name="Shapiro B."/>
            <person name="Steiner C."/>
            <person name="Tamazian G."/>
            <person name="Venkatesh B."/>
            <person name="Wang J."/>
            <person name="Wayne R."/>
            <person name="Wiley E."/>
            <person name="Yang H."/>
            <person name="Zhang G."/>
            <person name="Haussler D."/>
            <person name="Ryder O."/>
            <person name="O'Brien S.J."/>
        </authorList>
    </citation>
    <scope>NUCLEOTIDE SEQUENCE</scope>
</reference>
<evidence type="ECO:0000313" key="1">
    <source>
        <dbReference type="Ensembl" id="ENSRFEP00010002507.1"/>
    </source>
</evidence>
<evidence type="ECO:0000313" key="2">
    <source>
        <dbReference type="Proteomes" id="UP000472240"/>
    </source>
</evidence>
<proteinExistence type="predicted"/>
<name>A0A671DNS8_RHIFE</name>
<sequence>MSSPFLASDRHSCSPIFSSAWLLSEVSVGGWAVALVAASSAAGVVAAAAAAVTAAGTSACLGSSLAGASSALEDSELSVEALVALSVSAEPAFSSEGAGAWGAACSAAASGVLSPFFSSEGVSPALPVSSDLGPVAGTASVVGPSPPFFSTPSATGASSFFSLTSASAAWASPFFSPLSFFLVMCPRKLA</sequence>